<dbReference type="EMBL" id="CP104395">
    <property type="protein sequence ID" value="WEL19502.1"/>
    <property type="molecule type" value="Genomic_DNA"/>
</dbReference>
<reference evidence="10 11" key="1">
    <citation type="submission" date="2022-09" db="EMBL/GenBank/DDBJ databases">
        <title>Xylan utilization by haloarchaea-nanohaloarchaea associations.</title>
        <authorList>
            <person name="Yakimov M."/>
        </authorList>
    </citation>
    <scope>NUCLEOTIDE SEQUENCE [LARGE SCALE GENOMIC DNA]</scope>
    <source>
        <strain evidence="10 11">SVXNc</strain>
    </source>
</reference>
<keyword evidence="11" id="KW-1185">Reference proteome</keyword>
<feature type="transmembrane region" description="Helical" evidence="7">
    <location>
        <begin position="53"/>
        <end position="76"/>
    </location>
</feature>
<dbReference type="Pfam" id="PF21082">
    <property type="entry name" value="MS_channel_3rd"/>
    <property type="match status" value="1"/>
</dbReference>
<feature type="transmembrane region" description="Helical" evidence="7">
    <location>
        <begin position="12"/>
        <end position="33"/>
    </location>
</feature>
<dbReference type="GeneID" id="90589918"/>
<dbReference type="InterPro" id="IPR045275">
    <property type="entry name" value="MscS_archaea/bacteria_type"/>
</dbReference>
<evidence type="ECO:0000259" key="9">
    <source>
        <dbReference type="Pfam" id="PF21082"/>
    </source>
</evidence>
<accession>A0ABY8CE65</accession>
<dbReference type="InterPro" id="IPR011066">
    <property type="entry name" value="MscS_channel_C_sf"/>
</dbReference>
<dbReference type="Gene3D" id="1.10.287.1260">
    <property type="match status" value="1"/>
</dbReference>
<dbReference type="SUPFAM" id="SSF50182">
    <property type="entry name" value="Sm-like ribonucleoproteins"/>
    <property type="match status" value="1"/>
</dbReference>
<keyword evidence="3" id="KW-1003">Cell membrane</keyword>
<evidence type="ECO:0000256" key="4">
    <source>
        <dbReference type="ARBA" id="ARBA00022692"/>
    </source>
</evidence>
<evidence type="ECO:0000256" key="6">
    <source>
        <dbReference type="ARBA" id="ARBA00023136"/>
    </source>
</evidence>
<dbReference type="InterPro" id="IPR010920">
    <property type="entry name" value="LSM_dom_sf"/>
</dbReference>
<organism evidence="10 11">
    <name type="scientific">Candidatus Nanohalococcus occultus</name>
    <dbReference type="NCBI Taxonomy" id="2978047"/>
    <lineage>
        <taxon>Archaea</taxon>
        <taxon>Candidatus Nanohalarchaeota</taxon>
        <taxon>Candidatus Nanohalarchaeota incertae sedis</taxon>
        <taxon>Candidatus Nanohalococcus</taxon>
    </lineage>
</organism>
<name>A0ABY8CE65_9ARCH</name>
<dbReference type="SUPFAM" id="SSF82689">
    <property type="entry name" value="Mechanosensitive channel protein MscS (YggB), C-terminal domain"/>
    <property type="match status" value="1"/>
</dbReference>
<gene>
    <name evidence="10" type="primary">mscS2</name>
    <name evidence="10" type="ORF">SVXNc_0482</name>
</gene>
<evidence type="ECO:0000259" key="8">
    <source>
        <dbReference type="Pfam" id="PF00924"/>
    </source>
</evidence>
<dbReference type="Pfam" id="PF00924">
    <property type="entry name" value="MS_channel_2nd"/>
    <property type="match status" value="1"/>
</dbReference>
<dbReference type="InterPro" id="IPR049278">
    <property type="entry name" value="MS_channel_C"/>
</dbReference>
<dbReference type="PANTHER" id="PTHR30221:SF1">
    <property type="entry name" value="SMALL-CONDUCTANCE MECHANOSENSITIVE CHANNEL"/>
    <property type="match status" value="1"/>
</dbReference>
<evidence type="ECO:0000256" key="7">
    <source>
        <dbReference type="SAM" id="Phobius"/>
    </source>
</evidence>
<dbReference type="Gene3D" id="2.30.30.60">
    <property type="match status" value="1"/>
</dbReference>
<evidence type="ECO:0000256" key="2">
    <source>
        <dbReference type="ARBA" id="ARBA00008017"/>
    </source>
</evidence>
<sequence>MSMYGPFLVDVMAFLTTLVAVYLVGNFLVMNLVSGWVKKRGLDETIHDVADSVAHILVVFAAFAIALTVAGFPSFLTAFATLGGALALAIGFASQELISNFVSGLFILKDKPFKKGDWIEWSNGSGTVDEIDLRVTRIKTFDNELITVSNSELANNAVKNPVAHDTLRLKFVFGIGYEDDIEEATSIIMEEARKHDQILEEPGPSVRLTELGDSSVGLQSRIWIKDPARSDFVKTRSTFVQNVKERFDEEGIDIPYPNRTLSGKLEVEEF</sequence>
<proteinExistence type="inferred from homology"/>
<dbReference type="PANTHER" id="PTHR30221">
    <property type="entry name" value="SMALL-CONDUCTANCE MECHANOSENSITIVE CHANNEL"/>
    <property type="match status" value="1"/>
</dbReference>
<dbReference type="InterPro" id="IPR011014">
    <property type="entry name" value="MscS_channel_TM-2"/>
</dbReference>
<dbReference type="InterPro" id="IPR023408">
    <property type="entry name" value="MscS_beta-dom_sf"/>
</dbReference>
<feature type="domain" description="Mechanosensitive ion channel MscS C-terminal" evidence="9">
    <location>
        <begin position="170"/>
        <end position="254"/>
    </location>
</feature>
<evidence type="ECO:0000256" key="5">
    <source>
        <dbReference type="ARBA" id="ARBA00022989"/>
    </source>
</evidence>
<feature type="transmembrane region" description="Helical" evidence="7">
    <location>
        <begin position="82"/>
        <end position="108"/>
    </location>
</feature>
<dbReference type="SUPFAM" id="SSF82861">
    <property type="entry name" value="Mechanosensitive channel protein MscS (YggB), transmembrane region"/>
    <property type="match status" value="1"/>
</dbReference>
<keyword evidence="6 7" id="KW-0472">Membrane</keyword>
<dbReference type="Gene3D" id="3.30.70.100">
    <property type="match status" value="1"/>
</dbReference>
<dbReference type="InterPro" id="IPR006685">
    <property type="entry name" value="MscS_channel_2nd"/>
</dbReference>
<feature type="domain" description="Mechanosensitive ion channel MscS" evidence="8">
    <location>
        <begin position="97"/>
        <end position="161"/>
    </location>
</feature>
<evidence type="ECO:0000256" key="3">
    <source>
        <dbReference type="ARBA" id="ARBA00022475"/>
    </source>
</evidence>
<keyword evidence="5 7" id="KW-1133">Transmembrane helix</keyword>
<comment type="subcellular location">
    <subcellularLocation>
        <location evidence="1">Cell membrane</location>
        <topology evidence="1">Multi-pass membrane protein</topology>
    </subcellularLocation>
</comment>
<dbReference type="RefSeq" id="WP_430827679.1">
    <property type="nucleotide sequence ID" value="NZ_CP104395.1"/>
</dbReference>
<keyword evidence="4 7" id="KW-0812">Transmembrane</keyword>
<evidence type="ECO:0000313" key="10">
    <source>
        <dbReference type="EMBL" id="WEL19502.1"/>
    </source>
</evidence>
<protein>
    <submittedName>
        <fullName evidence="10">Small-conductance mechanosensitive channel</fullName>
    </submittedName>
</protein>
<dbReference type="Proteomes" id="UP001218034">
    <property type="component" value="Chromosome"/>
</dbReference>
<evidence type="ECO:0000313" key="11">
    <source>
        <dbReference type="Proteomes" id="UP001218034"/>
    </source>
</evidence>
<comment type="similarity">
    <text evidence="2">Belongs to the MscS (TC 1.A.23) family.</text>
</comment>
<evidence type="ECO:0000256" key="1">
    <source>
        <dbReference type="ARBA" id="ARBA00004651"/>
    </source>
</evidence>